<protein>
    <submittedName>
        <fullName evidence="1">Uncharacterized protein</fullName>
    </submittedName>
</protein>
<evidence type="ECO:0000313" key="2">
    <source>
        <dbReference type="Proteomes" id="UP000230069"/>
    </source>
</evidence>
<gene>
    <name evidence="1" type="ORF">AQUCO_00500073v1</name>
</gene>
<name>A0A2G5EQ74_AQUCA</name>
<dbReference type="EMBL" id="KZ305022">
    <property type="protein sequence ID" value="PIA57902.1"/>
    <property type="molecule type" value="Genomic_DNA"/>
</dbReference>
<dbReference type="InParanoid" id="A0A2G5EQ74"/>
<dbReference type="PANTHER" id="PTHR46168">
    <property type="entry name" value="ARMADILLO REPEAT ONLY 4"/>
    <property type="match status" value="1"/>
</dbReference>
<proteinExistence type="predicted"/>
<evidence type="ECO:0000313" key="1">
    <source>
        <dbReference type="EMBL" id="PIA57902.1"/>
    </source>
</evidence>
<keyword evidence="2" id="KW-1185">Reference proteome</keyword>
<dbReference type="AlphaFoldDB" id="A0A2G5EQ74"/>
<accession>A0A2G5EQ74</accession>
<sequence>MAGIMKKILGKKLTDKVPDKVSDNVKPRLTELIILTDKIIKAADRAHSMFQEQCTEKILTKALGNLLVMRQMNCAIITIPSDANNGNLFKDIYQKLEDSICNFSWLLRTLSLLTYRAHECHGYPGLPSICGNHPILCLVWQNIATLYVGSSLEEKTEAALSLLAIIRNETNDNENAKLVIEEGGVKPLLDLVKDGKLDGQWIGPRVMRLLEPHMTDDTYRGRSVEVTKRHEKKSGKLICSFLCILHKD</sequence>
<reference evidence="1 2" key="1">
    <citation type="submission" date="2017-09" db="EMBL/GenBank/DDBJ databases">
        <title>WGS assembly of Aquilegia coerulea Goldsmith.</title>
        <authorList>
            <person name="Hodges S."/>
            <person name="Kramer E."/>
            <person name="Nordborg M."/>
            <person name="Tomkins J."/>
            <person name="Borevitz J."/>
            <person name="Derieg N."/>
            <person name="Yan J."/>
            <person name="Mihaltcheva S."/>
            <person name="Hayes R.D."/>
            <person name="Rokhsar D."/>
        </authorList>
    </citation>
    <scope>NUCLEOTIDE SEQUENCE [LARGE SCALE GENOMIC DNA]</scope>
    <source>
        <strain evidence="2">cv. Goldsmith</strain>
    </source>
</reference>
<dbReference type="STRING" id="218851.A0A2G5EQ74"/>
<dbReference type="Proteomes" id="UP000230069">
    <property type="component" value="Unassembled WGS sequence"/>
</dbReference>
<dbReference type="PANTHER" id="PTHR46168:SF9">
    <property type="entry name" value="ARMADILLO REPEAT ONLY 2"/>
    <property type="match status" value="1"/>
</dbReference>
<organism evidence="1 2">
    <name type="scientific">Aquilegia coerulea</name>
    <name type="common">Rocky mountain columbine</name>
    <dbReference type="NCBI Taxonomy" id="218851"/>
    <lineage>
        <taxon>Eukaryota</taxon>
        <taxon>Viridiplantae</taxon>
        <taxon>Streptophyta</taxon>
        <taxon>Embryophyta</taxon>
        <taxon>Tracheophyta</taxon>
        <taxon>Spermatophyta</taxon>
        <taxon>Magnoliopsida</taxon>
        <taxon>Ranunculales</taxon>
        <taxon>Ranunculaceae</taxon>
        <taxon>Thalictroideae</taxon>
        <taxon>Aquilegia</taxon>
    </lineage>
</organism>